<dbReference type="Gene3D" id="3.40.50.150">
    <property type="entry name" value="Vaccinia Virus protein VP39"/>
    <property type="match status" value="1"/>
</dbReference>
<organism evidence="2">
    <name type="scientific">Chlorella variabilis</name>
    <name type="common">Green alga</name>
    <dbReference type="NCBI Taxonomy" id="554065"/>
    <lineage>
        <taxon>Eukaryota</taxon>
        <taxon>Viridiplantae</taxon>
        <taxon>Chlorophyta</taxon>
        <taxon>core chlorophytes</taxon>
        <taxon>Trebouxiophyceae</taxon>
        <taxon>Chlorellales</taxon>
        <taxon>Chlorellaceae</taxon>
        <taxon>Chlorella clade</taxon>
        <taxon>Chlorella</taxon>
    </lineage>
</organism>
<dbReference type="PANTHER" id="PTHR14614:SF154">
    <property type="entry name" value="PROTEIN N-LYSINE METHYLTRANSFERASE METTL21A"/>
    <property type="match status" value="1"/>
</dbReference>
<dbReference type="Pfam" id="PF10294">
    <property type="entry name" value="Methyltransf_16"/>
    <property type="match status" value="1"/>
</dbReference>
<dbReference type="EMBL" id="GL433847">
    <property type="protein sequence ID" value="EFN54544.1"/>
    <property type="molecule type" value="Genomic_DNA"/>
</dbReference>
<accession>E1ZHZ1</accession>
<dbReference type="InterPro" id="IPR019410">
    <property type="entry name" value="Methyltransf_16"/>
</dbReference>
<dbReference type="PANTHER" id="PTHR14614">
    <property type="entry name" value="HEPATOCELLULAR CARCINOMA-ASSOCIATED ANTIGEN"/>
    <property type="match status" value="1"/>
</dbReference>
<dbReference type="OrthoDB" id="413520at2759"/>
<sequence length="292" mass="32181">MSSQEEQQEILVKRQRTSNAWLRSWAWKREHRPDKARVRFDRPYMHPFRGEQLTIHQARFKEQGFASTVWDSSIVLAKYLEKNAARYAAARCLDLSAGCGLPGIVLAKLGAKVTATDLGPNLVLLEKNAKANGGLVCRQAGRQTLSLEVREHTWGADVAALAPPFAVVCACDVMYISEAVGPLVASLVALSGPGTEVLIAHGRNRQAEPEFMLAAKKCFSVEKICSEELDELYQCADVDVLRLQHLPDGSAAGGCLTLPPILAFFQPDLSRSSPVRCSVYYSLRRWRGAGAW</sequence>
<evidence type="ECO:0000313" key="1">
    <source>
        <dbReference type="EMBL" id="EFN54544.1"/>
    </source>
</evidence>
<proteinExistence type="predicted"/>
<dbReference type="KEGG" id="cvr:CHLNCDRAFT_58183"/>
<evidence type="ECO:0000313" key="2">
    <source>
        <dbReference type="Proteomes" id="UP000008141"/>
    </source>
</evidence>
<evidence type="ECO:0008006" key="3">
    <source>
        <dbReference type="Google" id="ProtNLM"/>
    </source>
</evidence>
<dbReference type="eggNOG" id="KOG2793">
    <property type="taxonomic scope" value="Eukaryota"/>
</dbReference>
<dbReference type="OMA" id="LRSWAWK"/>
<reference evidence="1 2" key="1">
    <citation type="journal article" date="2010" name="Plant Cell">
        <title>The Chlorella variabilis NC64A genome reveals adaptation to photosymbiosis, coevolution with viruses, and cryptic sex.</title>
        <authorList>
            <person name="Blanc G."/>
            <person name="Duncan G."/>
            <person name="Agarkova I."/>
            <person name="Borodovsky M."/>
            <person name="Gurnon J."/>
            <person name="Kuo A."/>
            <person name="Lindquist E."/>
            <person name="Lucas S."/>
            <person name="Pangilinan J."/>
            <person name="Polle J."/>
            <person name="Salamov A."/>
            <person name="Terry A."/>
            <person name="Yamada T."/>
            <person name="Dunigan D.D."/>
            <person name="Grigoriev I.V."/>
            <person name="Claverie J.M."/>
            <person name="Van Etten J.L."/>
        </authorList>
    </citation>
    <scope>NUCLEOTIDE SEQUENCE [LARGE SCALE GENOMIC DNA]</scope>
    <source>
        <strain evidence="1 2">NC64A</strain>
    </source>
</reference>
<keyword evidence="2" id="KW-1185">Reference proteome</keyword>
<dbReference type="Proteomes" id="UP000008141">
    <property type="component" value="Unassembled WGS sequence"/>
</dbReference>
<dbReference type="SUPFAM" id="SSF53335">
    <property type="entry name" value="S-adenosyl-L-methionine-dependent methyltransferases"/>
    <property type="match status" value="1"/>
</dbReference>
<dbReference type="GeneID" id="17354119"/>
<name>E1ZHZ1_CHLVA</name>
<dbReference type="InterPro" id="IPR029063">
    <property type="entry name" value="SAM-dependent_MTases_sf"/>
</dbReference>
<gene>
    <name evidence="1" type="ORF">CHLNCDRAFT_58183</name>
</gene>
<dbReference type="AlphaFoldDB" id="E1ZHZ1"/>
<dbReference type="InParanoid" id="E1ZHZ1"/>
<protein>
    <recommendedName>
        <fullName evidence="3">Methyltransferase small domain-containing protein</fullName>
    </recommendedName>
</protein>
<dbReference type="RefSeq" id="XP_005846646.1">
    <property type="nucleotide sequence ID" value="XM_005846584.1"/>
</dbReference>